<keyword evidence="3" id="KW-1185">Reference proteome</keyword>
<evidence type="ECO:0000256" key="1">
    <source>
        <dbReference type="SAM" id="MobiDB-lite"/>
    </source>
</evidence>
<sequence>MGTNPEHIGRLYGVAPAAWRTKELKLLVSPFNRWLARSTFRVRETPPSVELVFAYESREARLFTPTLVFGTANPRSTRQRGNRKPNRPPLPGNWLSGQLVFAHREDLSRLGFLSIGRNLRPSSAVFLVCVLQILTALKAGTLATLPRNNGYAPSHPRAFGVLAFINGLNGRYPPGLNLDRVPHDLEADNIQPSG</sequence>
<dbReference type="EMBL" id="KV417721">
    <property type="protein sequence ID" value="KZP08419.1"/>
    <property type="molecule type" value="Genomic_DNA"/>
</dbReference>
<dbReference type="Proteomes" id="UP000076532">
    <property type="component" value="Unassembled WGS sequence"/>
</dbReference>
<feature type="compositionally biased region" description="Basic residues" evidence="1">
    <location>
        <begin position="77"/>
        <end position="86"/>
    </location>
</feature>
<feature type="region of interest" description="Disordered" evidence="1">
    <location>
        <begin position="71"/>
        <end position="91"/>
    </location>
</feature>
<dbReference type="AlphaFoldDB" id="A0A165XCT7"/>
<proteinExistence type="predicted"/>
<evidence type="ECO:0000313" key="2">
    <source>
        <dbReference type="EMBL" id="KZP08419.1"/>
    </source>
</evidence>
<evidence type="ECO:0000313" key="3">
    <source>
        <dbReference type="Proteomes" id="UP000076532"/>
    </source>
</evidence>
<gene>
    <name evidence="2" type="ORF">FIBSPDRAFT_901240</name>
</gene>
<organism evidence="2 3">
    <name type="scientific">Athelia psychrophila</name>
    <dbReference type="NCBI Taxonomy" id="1759441"/>
    <lineage>
        <taxon>Eukaryota</taxon>
        <taxon>Fungi</taxon>
        <taxon>Dikarya</taxon>
        <taxon>Basidiomycota</taxon>
        <taxon>Agaricomycotina</taxon>
        <taxon>Agaricomycetes</taxon>
        <taxon>Agaricomycetidae</taxon>
        <taxon>Atheliales</taxon>
        <taxon>Atheliaceae</taxon>
        <taxon>Athelia</taxon>
    </lineage>
</organism>
<name>A0A165XCT7_9AGAM</name>
<reference evidence="2 3" key="1">
    <citation type="journal article" date="2016" name="Mol. Biol. Evol.">
        <title>Comparative Genomics of Early-Diverging Mushroom-Forming Fungi Provides Insights into the Origins of Lignocellulose Decay Capabilities.</title>
        <authorList>
            <person name="Nagy L.G."/>
            <person name="Riley R."/>
            <person name="Tritt A."/>
            <person name="Adam C."/>
            <person name="Daum C."/>
            <person name="Floudas D."/>
            <person name="Sun H."/>
            <person name="Yadav J.S."/>
            <person name="Pangilinan J."/>
            <person name="Larsson K.H."/>
            <person name="Matsuura K."/>
            <person name="Barry K."/>
            <person name="Labutti K."/>
            <person name="Kuo R."/>
            <person name="Ohm R.A."/>
            <person name="Bhattacharya S.S."/>
            <person name="Shirouzu T."/>
            <person name="Yoshinaga Y."/>
            <person name="Martin F.M."/>
            <person name="Grigoriev I.V."/>
            <person name="Hibbett D.S."/>
        </authorList>
    </citation>
    <scope>NUCLEOTIDE SEQUENCE [LARGE SCALE GENOMIC DNA]</scope>
    <source>
        <strain evidence="2 3">CBS 109695</strain>
    </source>
</reference>
<accession>A0A165XCT7</accession>
<protein>
    <submittedName>
        <fullName evidence="2">Uncharacterized protein</fullName>
    </submittedName>
</protein>